<sequence length="286" mass="31807">MIKQYCKVALLLSGSFLTLQANASLDLEQAAKLKESESKIQSSFSDEIKSMMDGLGDIEVVKMLPIKNVMLIQLKDKPPMFISSNGRFLIDGDIKDLWAMQAVKTAEQADATWLLHLDNFGDGKLMEKLAVIPFGNPNLPKQARVFVSPTASESQAFLKELDPSKVNLDLIIMPHQKGAITPALKAWCGYSTTDSIQILMSGETEGVAQRDCSEEDLKRVMTPMLMAMYLDIDKVPYFVRIDGKRVAGVPKKYQEWLENSPKDEAQDHNKSDDNGEKSATTTEQAE</sequence>
<accession>A0ABQ4P0S3</accession>
<feature type="compositionally biased region" description="Polar residues" evidence="1">
    <location>
        <begin position="277"/>
        <end position="286"/>
    </location>
</feature>
<feature type="signal peptide" evidence="2">
    <location>
        <begin position="1"/>
        <end position="23"/>
    </location>
</feature>
<dbReference type="Proteomes" id="UP000773469">
    <property type="component" value="Unassembled WGS sequence"/>
</dbReference>
<proteinExistence type="predicted"/>
<evidence type="ECO:0000313" key="3">
    <source>
        <dbReference type="EMBL" id="GIU41044.1"/>
    </source>
</evidence>
<comment type="caution">
    <text evidence="3">The sequence shown here is derived from an EMBL/GenBank/DDBJ whole genome shotgun (WGS) entry which is preliminary data.</text>
</comment>
<name>A0ABQ4P0S3_SHECO</name>
<dbReference type="Gene3D" id="3.40.30.10">
    <property type="entry name" value="Glutaredoxin"/>
    <property type="match status" value="1"/>
</dbReference>
<feature type="chain" id="PRO_5046697881" evidence="2">
    <location>
        <begin position="24"/>
        <end position="286"/>
    </location>
</feature>
<protein>
    <submittedName>
        <fullName evidence="3">Uncharacterized protein</fullName>
    </submittedName>
</protein>
<evidence type="ECO:0000256" key="1">
    <source>
        <dbReference type="SAM" id="MobiDB-lite"/>
    </source>
</evidence>
<feature type="region of interest" description="Disordered" evidence="1">
    <location>
        <begin position="257"/>
        <end position="286"/>
    </location>
</feature>
<gene>
    <name evidence="3" type="ORF">TUM3794_20530</name>
</gene>
<keyword evidence="4" id="KW-1185">Reference proteome</keyword>
<dbReference type="EMBL" id="BPEU01000013">
    <property type="protein sequence ID" value="GIU41044.1"/>
    <property type="molecule type" value="Genomic_DNA"/>
</dbReference>
<reference evidence="3 4" key="1">
    <citation type="submission" date="2021-05" db="EMBL/GenBank/DDBJ databases">
        <title>Molecular characterization for Shewanella algae harboring chromosomal blaOXA-55-like strains isolated from clinical and environment sample.</title>
        <authorList>
            <person name="Ohama Y."/>
            <person name="Aoki K."/>
            <person name="Harada S."/>
            <person name="Moriya K."/>
            <person name="Ishii Y."/>
            <person name="Tateda K."/>
        </authorList>
    </citation>
    <scope>NUCLEOTIDE SEQUENCE [LARGE SCALE GENOMIC DNA]</scope>
    <source>
        <strain evidence="3 4">MBTL60-118</strain>
    </source>
</reference>
<evidence type="ECO:0000313" key="4">
    <source>
        <dbReference type="Proteomes" id="UP000773469"/>
    </source>
</evidence>
<keyword evidence="2" id="KW-0732">Signal</keyword>
<organism evidence="3 4">
    <name type="scientific">Shewanella colwelliana</name>
    <name type="common">Alteromonas colwelliana</name>
    <dbReference type="NCBI Taxonomy" id="23"/>
    <lineage>
        <taxon>Bacteria</taxon>
        <taxon>Pseudomonadati</taxon>
        <taxon>Pseudomonadota</taxon>
        <taxon>Gammaproteobacteria</taxon>
        <taxon>Alteromonadales</taxon>
        <taxon>Shewanellaceae</taxon>
        <taxon>Shewanella</taxon>
    </lineage>
</organism>
<evidence type="ECO:0000256" key="2">
    <source>
        <dbReference type="SAM" id="SignalP"/>
    </source>
</evidence>
<dbReference type="RefSeq" id="WP_220756932.1">
    <property type="nucleotide sequence ID" value="NZ_BPEU01000013.1"/>
</dbReference>
<feature type="compositionally biased region" description="Basic and acidic residues" evidence="1">
    <location>
        <begin position="257"/>
        <end position="276"/>
    </location>
</feature>